<sequence length="259" mass="27875">MLRDLQAAMRRELLSAGTGLPPGVVGDAIPAPVRFAIHANNVVGSLVAVLEAAFPMTTRLMGRPAFRTEALRFVRRHPPRVPQLLAYGDRFPDHLDRKAAARPTVVSPAAGDLARFEWAWNTAYFAADAPVLNVAAVRALPTERYPTLRLALHPSAHLLTCAYPALELWDALQRGESVAPAARPQKILVVRPLLEVQSVMLGQGELTLLMALSAGADLAHAAMAASETEAGFDLQVTFLTHLQLGTFTAFTDPLAEAPL</sequence>
<accession>A0A5A9GMP1</accession>
<dbReference type="Pfam" id="PF09836">
    <property type="entry name" value="DUF2063"/>
    <property type="match status" value="1"/>
</dbReference>
<evidence type="ECO:0000259" key="1">
    <source>
        <dbReference type="Pfam" id="PF09836"/>
    </source>
</evidence>
<evidence type="ECO:0000313" key="2">
    <source>
        <dbReference type="EMBL" id="KAA0595633.1"/>
    </source>
</evidence>
<dbReference type="Proteomes" id="UP000324927">
    <property type="component" value="Unassembled WGS sequence"/>
</dbReference>
<protein>
    <submittedName>
        <fullName evidence="2">DUF2063 domain-containing protein</fullName>
    </submittedName>
</protein>
<organism evidence="2 3">
    <name type="scientific">Azospirillum lipoferum</name>
    <dbReference type="NCBI Taxonomy" id="193"/>
    <lineage>
        <taxon>Bacteria</taxon>
        <taxon>Pseudomonadati</taxon>
        <taxon>Pseudomonadota</taxon>
        <taxon>Alphaproteobacteria</taxon>
        <taxon>Rhodospirillales</taxon>
        <taxon>Azospirillaceae</taxon>
        <taxon>Azospirillum</taxon>
    </lineage>
</organism>
<dbReference type="Gene3D" id="1.10.150.690">
    <property type="entry name" value="DUF2063"/>
    <property type="match status" value="1"/>
</dbReference>
<evidence type="ECO:0000313" key="3">
    <source>
        <dbReference type="Proteomes" id="UP000324927"/>
    </source>
</evidence>
<reference evidence="2 3" key="1">
    <citation type="submission" date="2019-08" db="EMBL/GenBank/DDBJ databases">
        <authorList>
            <person name="Grouzdev D."/>
            <person name="Tikhonova E."/>
            <person name="Kravchenko I."/>
        </authorList>
    </citation>
    <scope>NUCLEOTIDE SEQUENCE [LARGE SCALE GENOMIC DNA]</scope>
    <source>
        <strain evidence="2 3">59b</strain>
    </source>
</reference>
<dbReference type="OrthoDB" id="4146344at2"/>
<keyword evidence="3" id="KW-1185">Reference proteome</keyword>
<dbReference type="EMBL" id="VTTN01000005">
    <property type="protein sequence ID" value="KAA0595633.1"/>
    <property type="molecule type" value="Genomic_DNA"/>
</dbReference>
<gene>
    <name evidence="2" type="ORF">FZ942_14625</name>
</gene>
<name>A0A5A9GMP1_AZOLI</name>
<comment type="caution">
    <text evidence="2">The sequence shown here is derived from an EMBL/GenBank/DDBJ whole genome shotgun (WGS) entry which is preliminary data.</text>
</comment>
<dbReference type="InterPro" id="IPR044922">
    <property type="entry name" value="DUF2063_N_sf"/>
</dbReference>
<proteinExistence type="predicted"/>
<dbReference type="RefSeq" id="WP_149231819.1">
    <property type="nucleotide sequence ID" value="NZ_JALJXJ010000006.1"/>
</dbReference>
<feature type="domain" description="Putative DNA-binding" evidence="1">
    <location>
        <begin position="5"/>
        <end position="95"/>
    </location>
</feature>
<dbReference type="InterPro" id="IPR018640">
    <property type="entry name" value="DUF2063"/>
</dbReference>
<dbReference type="AlphaFoldDB" id="A0A5A9GMP1"/>